<evidence type="ECO:0000256" key="1">
    <source>
        <dbReference type="ARBA" id="ARBA00022490"/>
    </source>
</evidence>
<dbReference type="GO" id="GO:0003677">
    <property type="term" value="F:DNA binding"/>
    <property type="evidence" value="ECO:0007669"/>
    <property type="project" value="UniProtKB-UniRule"/>
</dbReference>
<keyword evidence="6" id="KW-0346">Stress response</keyword>
<dbReference type="HAMAP" id="MF_02064">
    <property type="entry name" value="Sigma70_SigI"/>
    <property type="match status" value="1"/>
</dbReference>
<protein>
    <recommendedName>
        <fullName evidence="6">RNA polymerase sigma factor SigI</fullName>
    </recommendedName>
</protein>
<evidence type="ECO:0000256" key="3">
    <source>
        <dbReference type="ARBA" id="ARBA00023082"/>
    </source>
</evidence>
<dbReference type="EMBL" id="JACXAH010000025">
    <property type="protein sequence ID" value="MBD1373450.1"/>
    <property type="molecule type" value="Genomic_DNA"/>
</dbReference>
<keyword evidence="1 6" id="KW-0963">Cytoplasm</keyword>
<proteinExistence type="inferred from homology"/>
<dbReference type="AlphaFoldDB" id="A0A926NCT0"/>
<dbReference type="Gene3D" id="1.10.1740.10">
    <property type="match status" value="1"/>
</dbReference>
<evidence type="ECO:0000256" key="5">
    <source>
        <dbReference type="ARBA" id="ARBA00023163"/>
    </source>
</evidence>
<dbReference type="Pfam" id="PF04542">
    <property type="entry name" value="Sigma70_r2"/>
    <property type="match status" value="1"/>
</dbReference>
<keyword evidence="2 6" id="KW-0805">Transcription regulation</keyword>
<evidence type="ECO:0000256" key="6">
    <source>
        <dbReference type="HAMAP-Rule" id="MF_02064"/>
    </source>
</evidence>
<dbReference type="Proteomes" id="UP000661691">
    <property type="component" value="Unassembled WGS sequence"/>
</dbReference>
<dbReference type="InterPro" id="IPR013325">
    <property type="entry name" value="RNA_pol_sigma_r2"/>
</dbReference>
<gene>
    <name evidence="6" type="primary">sigI</name>
    <name evidence="8" type="ORF">IC620_13940</name>
</gene>
<keyword evidence="9" id="KW-1185">Reference proteome</keyword>
<dbReference type="PIRSF" id="PIRSF038953">
    <property type="entry name" value="SigI"/>
    <property type="match status" value="1"/>
</dbReference>
<comment type="function">
    <text evidence="6">Sigma factors are initiation factors that promote the attachment of RNA polymerase to specific initiation sites and are then released.</text>
</comment>
<accession>A0A926NCT0</accession>
<dbReference type="InterPro" id="IPR014244">
    <property type="entry name" value="RNA_pol_sigma-I"/>
</dbReference>
<organism evidence="8 9">
    <name type="scientific">Polycladospora coralii</name>
    <dbReference type="NCBI Taxonomy" id="2771432"/>
    <lineage>
        <taxon>Bacteria</taxon>
        <taxon>Bacillati</taxon>
        <taxon>Bacillota</taxon>
        <taxon>Bacilli</taxon>
        <taxon>Bacillales</taxon>
        <taxon>Thermoactinomycetaceae</taxon>
        <taxon>Polycladospora</taxon>
    </lineage>
</organism>
<comment type="caution">
    <text evidence="6">Lacks conserved residue(s) required for the propagation of feature annotation.</text>
</comment>
<comment type="activity regulation">
    <text evidence="6">Negatively regulated by the anti-sigma-I factor RsgI.</text>
</comment>
<dbReference type="GO" id="GO:0006352">
    <property type="term" value="P:DNA-templated transcription initiation"/>
    <property type="evidence" value="ECO:0007669"/>
    <property type="project" value="UniProtKB-UniRule"/>
</dbReference>
<evidence type="ECO:0000313" key="9">
    <source>
        <dbReference type="Proteomes" id="UP000661691"/>
    </source>
</evidence>
<feature type="short sequence motif" description="Polymerase core binding" evidence="6">
    <location>
        <begin position="51"/>
        <end position="64"/>
    </location>
</feature>
<dbReference type="PANTHER" id="PTHR30385:SF6">
    <property type="entry name" value="RNA POLYMERASE SIGMA FACTOR SIGI"/>
    <property type="match status" value="1"/>
</dbReference>
<keyword evidence="4 6" id="KW-0238">DNA-binding</keyword>
<dbReference type="NCBIfam" id="TIGR02937">
    <property type="entry name" value="sigma70-ECF"/>
    <property type="match status" value="1"/>
</dbReference>
<dbReference type="GO" id="GO:0005737">
    <property type="term" value="C:cytoplasm"/>
    <property type="evidence" value="ECO:0007669"/>
    <property type="project" value="UniProtKB-SubCell"/>
</dbReference>
<comment type="caution">
    <text evidence="8">The sequence shown here is derived from an EMBL/GenBank/DDBJ whole genome shotgun (WGS) entry which is preliminary data.</text>
</comment>
<comment type="subunit">
    <text evidence="6">Interacts with RsgI.</text>
</comment>
<reference evidence="8" key="1">
    <citation type="submission" date="2020-09" db="EMBL/GenBank/DDBJ databases">
        <title>A novel bacterium of genus Hazenella, isolated from South China Sea.</title>
        <authorList>
            <person name="Huang H."/>
            <person name="Mo K."/>
            <person name="Hu Y."/>
        </authorList>
    </citation>
    <scope>NUCLEOTIDE SEQUENCE</scope>
    <source>
        <strain evidence="8">IB182357</strain>
    </source>
</reference>
<name>A0A926NCT0_9BACL</name>
<sequence length="235" mass="27820">MLQGIDLDTRVRQVQETNLPEHRNELLKELEPNVRRIASRICKRIITEQDDEYMICYNALNEAIEDFDEKHQSTFFTFANQVAQRRLIDYFRQERKHRQLTSLTPTDELGDVDSHPEMIGRSFAQHDEENLSALRQMEVQEYSASLAKYGLNMSQLVKKAPKHVDTRNHLRQVANLLAKDMHTFEKLCLKKRIPKERVQALGVNRRTLSRHRVYIIALTILIKEDFFYIRHYIGI</sequence>
<evidence type="ECO:0000256" key="2">
    <source>
        <dbReference type="ARBA" id="ARBA00023015"/>
    </source>
</evidence>
<dbReference type="InterPro" id="IPR014284">
    <property type="entry name" value="RNA_pol_sigma-70_dom"/>
</dbReference>
<keyword evidence="5 6" id="KW-0804">Transcription</keyword>
<comment type="similarity">
    <text evidence="6">Belongs to the sigma-70 factor family. SigI subfamily.</text>
</comment>
<dbReference type="RefSeq" id="WP_191140220.1">
    <property type="nucleotide sequence ID" value="NZ_JACXAG020000005.1"/>
</dbReference>
<dbReference type="InterPro" id="IPR007627">
    <property type="entry name" value="RNA_pol_sigma70_r2"/>
</dbReference>
<evidence type="ECO:0000256" key="4">
    <source>
        <dbReference type="ARBA" id="ARBA00023125"/>
    </source>
</evidence>
<dbReference type="PANTHER" id="PTHR30385">
    <property type="entry name" value="SIGMA FACTOR F FLAGELLAR"/>
    <property type="match status" value="1"/>
</dbReference>
<dbReference type="GO" id="GO:0016987">
    <property type="term" value="F:sigma factor activity"/>
    <property type="evidence" value="ECO:0007669"/>
    <property type="project" value="UniProtKB-UniRule"/>
</dbReference>
<evidence type="ECO:0000259" key="7">
    <source>
        <dbReference type="Pfam" id="PF04542"/>
    </source>
</evidence>
<keyword evidence="3 6" id="KW-0731">Sigma factor</keyword>
<evidence type="ECO:0000313" key="8">
    <source>
        <dbReference type="EMBL" id="MBD1373450.1"/>
    </source>
</evidence>
<feature type="domain" description="RNA polymerase sigma-70 region 2" evidence="7">
    <location>
        <begin position="27"/>
        <end position="96"/>
    </location>
</feature>
<comment type="subcellular location">
    <subcellularLocation>
        <location evidence="6">Cytoplasm</location>
    </subcellularLocation>
</comment>
<dbReference type="SUPFAM" id="SSF88946">
    <property type="entry name" value="Sigma2 domain of RNA polymerase sigma factors"/>
    <property type="match status" value="1"/>
</dbReference>